<keyword evidence="1" id="KW-1133">Transmembrane helix</keyword>
<dbReference type="InterPro" id="IPR043128">
    <property type="entry name" value="Rev_trsase/Diguanyl_cyclase"/>
</dbReference>
<feature type="transmembrane region" description="Helical" evidence="1">
    <location>
        <begin position="156"/>
        <end position="176"/>
    </location>
</feature>
<organism evidence="3 4">
    <name type="scientific">Paenibacillus dokdonensis</name>
    <dbReference type="NCBI Taxonomy" id="2567944"/>
    <lineage>
        <taxon>Bacteria</taxon>
        <taxon>Bacillati</taxon>
        <taxon>Bacillota</taxon>
        <taxon>Bacilli</taxon>
        <taxon>Bacillales</taxon>
        <taxon>Paenibacillaceae</taxon>
        <taxon>Paenibacillus</taxon>
    </lineage>
</organism>
<dbReference type="PROSITE" id="PS50887">
    <property type="entry name" value="GGDEF"/>
    <property type="match status" value="1"/>
</dbReference>
<feature type="transmembrane region" description="Helical" evidence="1">
    <location>
        <begin position="100"/>
        <end position="119"/>
    </location>
</feature>
<dbReference type="SUPFAM" id="SSF55073">
    <property type="entry name" value="Nucleotide cyclase"/>
    <property type="match status" value="1"/>
</dbReference>
<dbReference type="EMBL" id="JARLKZ010000008">
    <property type="protein sequence ID" value="MEC0240783.1"/>
    <property type="molecule type" value="Genomic_DNA"/>
</dbReference>
<gene>
    <name evidence="3" type="ORF">P4H66_13080</name>
</gene>
<feature type="transmembrane region" description="Helical" evidence="1">
    <location>
        <begin position="12"/>
        <end position="30"/>
    </location>
</feature>
<feature type="transmembrane region" description="Helical" evidence="1">
    <location>
        <begin position="42"/>
        <end position="61"/>
    </location>
</feature>
<keyword evidence="4" id="KW-1185">Reference proteome</keyword>
<dbReference type="PANTHER" id="PTHR45138:SF9">
    <property type="entry name" value="DIGUANYLATE CYCLASE DGCM-RELATED"/>
    <property type="match status" value="1"/>
</dbReference>
<dbReference type="Gene3D" id="3.30.70.270">
    <property type="match status" value="1"/>
</dbReference>
<keyword evidence="1" id="KW-0472">Membrane</keyword>
<evidence type="ECO:0000313" key="4">
    <source>
        <dbReference type="Proteomes" id="UP001344632"/>
    </source>
</evidence>
<protein>
    <submittedName>
        <fullName evidence="3">GGDEF domain-containing protein</fullName>
    </submittedName>
</protein>
<dbReference type="RefSeq" id="WP_326088546.1">
    <property type="nucleotide sequence ID" value="NZ_JARLKZ010000008.1"/>
</dbReference>
<name>A0ABU6GM23_9BACL</name>
<dbReference type="NCBIfam" id="TIGR00254">
    <property type="entry name" value="GGDEF"/>
    <property type="match status" value="1"/>
</dbReference>
<dbReference type="InterPro" id="IPR000160">
    <property type="entry name" value="GGDEF_dom"/>
</dbReference>
<comment type="caution">
    <text evidence="3">The sequence shown here is derived from an EMBL/GenBank/DDBJ whole genome shotgun (WGS) entry which is preliminary data.</text>
</comment>
<dbReference type="SMART" id="SM00267">
    <property type="entry name" value="GGDEF"/>
    <property type="match status" value="1"/>
</dbReference>
<dbReference type="InterPro" id="IPR029787">
    <property type="entry name" value="Nucleotide_cyclase"/>
</dbReference>
<dbReference type="Proteomes" id="UP001344632">
    <property type="component" value="Unassembled WGS sequence"/>
</dbReference>
<evidence type="ECO:0000313" key="3">
    <source>
        <dbReference type="EMBL" id="MEC0240783.1"/>
    </source>
</evidence>
<dbReference type="CDD" id="cd01949">
    <property type="entry name" value="GGDEF"/>
    <property type="match status" value="1"/>
</dbReference>
<reference evidence="3 4" key="1">
    <citation type="submission" date="2023-03" db="EMBL/GenBank/DDBJ databases">
        <title>Bacillus Genome Sequencing.</title>
        <authorList>
            <person name="Dunlap C."/>
        </authorList>
    </citation>
    <scope>NUCLEOTIDE SEQUENCE [LARGE SCALE GENOMIC DNA]</scope>
    <source>
        <strain evidence="3 4">BD-525</strain>
    </source>
</reference>
<dbReference type="PANTHER" id="PTHR45138">
    <property type="entry name" value="REGULATORY COMPONENTS OF SENSORY TRANSDUCTION SYSTEM"/>
    <property type="match status" value="1"/>
</dbReference>
<dbReference type="Pfam" id="PF00990">
    <property type="entry name" value="GGDEF"/>
    <property type="match status" value="1"/>
</dbReference>
<sequence length="397" mass="44958">MVLSLDMKTAFISVVLGHLFTVILISAYRYGHKKDRLINTFYVSKWLEVIGWGLVIFRGSIPDYISLGLVNSILFVGIAVETIALSMVQHAYNRQVKRRYIAFTLFSIIGFNLLVFLNSTEDARIAFASFCTGMLLVYPVYRMITGSYTSKLKRLMGYLYVIVVIGLFGRALLTLFTDQSMGFFTPSMYQALSFLSLYLIMILENTGFILLYKEQADERLIRMATYDDLTATLNRRTFIEQAEGILTQLSRSKSAVSFILFDIDYYKTINDTYGHIAGDRVLAGMSALIQEKLKDVGLVGRFGGDEFAVLLPGMNEEESDAAAEELRKSVEDLQIPSIPVHVTISIGIVTLNKCFEPCVNKLYKWSDNALYEAKHRGRNCAVRIRFTEEQQGVIEYV</sequence>
<feature type="domain" description="GGDEF" evidence="2">
    <location>
        <begin position="254"/>
        <end position="386"/>
    </location>
</feature>
<feature type="transmembrane region" description="Helical" evidence="1">
    <location>
        <begin position="125"/>
        <end position="144"/>
    </location>
</feature>
<proteinExistence type="predicted"/>
<keyword evidence="1" id="KW-0812">Transmembrane</keyword>
<evidence type="ECO:0000256" key="1">
    <source>
        <dbReference type="SAM" id="Phobius"/>
    </source>
</evidence>
<feature type="transmembrane region" description="Helical" evidence="1">
    <location>
        <begin position="188"/>
        <end position="212"/>
    </location>
</feature>
<evidence type="ECO:0000259" key="2">
    <source>
        <dbReference type="PROSITE" id="PS50887"/>
    </source>
</evidence>
<feature type="transmembrane region" description="Helical" evidence="1">
    <location>
        <begin position="67"/>
        <end position="88"/>
    </location>
</feature>
<dbReference type="InterPro" id="IPR050469">
    <property type="entry name" value="Diguanylate_Cyclase"/>
</dbReference>
<accession>A0ABU6GM23</accession>